<keyword evidence="4 6" id="KW-1133">Transmembrane helix</keyword>
<evidence type="ECO:0000256" key="6">
    <source>
        <dbReference type="SAM" id="Phobius"/>
    </source>
</evidence>
<dbReference type="Gene3D" id="1.20.1250.20">
    <property type="entry name" value="MFS general substrate transporter like domains"/>
    <property type="match status" value="2"/>
</dbReference>
<comment type="subcellular location">
    <subcellularLocation>
        <location evidence="1">Cell membrane</location>
        <topology evidence="1">Multi-pass membrane protein</topology>
    </subcellularLocation>
</comment>
<evidence type="ECO:0000313" key="8">
    <source>
        <dbReference type="EMBL" id="MCU7379283.1"/>
    </source>
</evidence>
<feature type="transmembrane region" description="Helical" evidence="6">
    <location>
        <begin position="299"/>
        <end position="322"/>
    </location>
</feature>
<evidence type="ECO:0000256" key="1">
    <source>
        <dbReference type="ARBA" id="ARBA00004651"/>
    </source>
</evidence>
<feature type="transmembrane region" description="Helical" evidence="6">
    <location>
        <begin position="273"/>
        <end position="292"/>
    </location>
</feature>
<dbReference type="InterPro" id="IPR050327">
    <property type="entry name" value="Proton-linked_MCT"/>
</dbReference>
<dbReference type="SUPFAM" id="SSF103473">
    <property type="entry name" value="MFS general substrate transporter"/>
    <property type="match status" value="1"/>
</dbReference>
<evidence type="ECO:0000256" key="4">
    <source>
        <dbReference type="ARBA" id="ARBA00022989"/>
    </source>
</evidence>
<feature type="transmembrane region" description="Helical" evidence="6">
    <location>
        <begin position="111"/>
        <end position="137"/>
    </location>
</feature>
<dbReference type="EMBL" id="JAOSHN010000005">
    <property type="protein sequence ID" value="MCU7379283.1"/>
    <property type="molecule type" value="Genomic_DNA"/>
</dbReference>
<accession>A0A9J6QVF6</accession>
<feature type="transmembrane region" description="Helical" evidence="6">
    <location>
        <begin position="238"/>
        <end position="261"/>
    </location>
</feature>
<evidence type="ECO:0000313" key="9">
    <source>
        <dbReference type="Proteomes" id="UP001065549"/>
    </source>
</evidence>
<dbReference type="Proteomes" id="UP001065549">
    <property type="component" value="Unassembled WGS sequence"/>
</dbReference>
<dbReference type="InterPro" id="IPR020846">
    <property type="entry name" value="MFS_dom"/>
</dbReference>
<feature type="transmembrane region" description="Helical" evidence="6">
    <location>
        <begin position="176"/>
        <end position="198"/>
    </location>
</feature>
<dbReference type="PANTHER" id="PTHR11360:SF290">
    <property type="entry name" value="MONOCARBOXYLATE MFS PERMEASE"/>
    <property type="match status" value="1"/>
</dbReference>
<organism evidence="8 9">
    <name type="scientific">Hominibacterium faecale</name>
    <dbReference type="NCBI Taxonomy" id="2839743"/>
    <lineage>
        <taxon>Bacteria</taxon>
        <taxon>Bacillati</taxon>
        <taxon>Bacillota</taxon>
        <taxon>Clostridia</taxon>
        <taxon>Peptostreptococcales</taxon>
        <taxon>Anaerovoracaceae</taxon>
        <taxon>Hominibacterium</taxon>
    </lineage>
</organism>
<feature type="transmembrane region" description="Helical" evidence="6">
    <location>
        <begin position="328"/>
        <end position="354"/>
    </location>
</feature>
<sequence length="423" mass="45071">MNNKMKLRDENGKVYFGWYILIMSAIVGTLIYNGIISTSGVFLLPVTTELGIPVGAFSFYISILSIANIITLYFISRKLNKGNMKKIMLITGALGALSFVGFAFSTQIWHFYLFSIPMGVCFGACTMTPCTILVSNWFGPKVRGKAMSFYIAGVSLIGMPVINLLNYVILGNGWRGGYVFCAVGVLICLPLMAKLAVWSPADKGVARMGDEEEAVEAGPVDPDATAGYTAREGLKKSAVWIALLSCLFVTLASSSMLQHGIPTLIMSGQSPAIATFISSLISIALIGTNIIIGWATDRFGVQFGAVATCLLFAVGVLGYAMVGTIPGLMYPAILLYAFGVPAVNTVSPLIIAYICGEKAIQKFISYMNMLIAVGGIFGATVVGLLFDATGGYKIPWLIMAAVLLIAAIMRAAATSKMNKYAAE</sequence>
<comment type="caution">
    <text evidence="8">The sequence shown here is derived from an EMBL/GenBank/DDBJ whole genome shotgun (WGS) entry which is preliminary data.</text>
</comment>
<name>A0A9J6QVF6_9FIRM</name>
<feature type="domain" description="Major facilitator superfamily (MFS) profile" evidence="7">
    <location>
        <begin position="21"/>
        <end position="418"/>
    </location>
</feature>
<gene>
    <name evidence="8" type="ORF">OBO34_13095</name>
</gene>
<dbReference type="Pfam" id="PF07690">
    <property type="entry name" value="MFS_1"/>
    <property type="match status" value="1"/>
</dbReference>
<keyword evidence="3 6" id="KW-0812">Transmembrane</keyword>
<dbReference type="PANTHER" id="PTHR11360">
    <property type="entry name" value="MONOCARBOXYLATE TRANSPORTER"/>
    <property type="match status" value="1"/>
</dbReference>
<feature type="transmembrane region" description="Helical" evidence="6">
    <location>
        <begin position="149"/>
        <end position="170"/>
    </location>
</feature>
<keyword evidence="9" id="KW-1185">Reference proteome</keyword>
<feature type="transmembrane region" description="Helical" evidence="6">
    <location>
        <begin position="366"/>
        <end position="388"/>
    </location>
</feature>
<proteinExistence type="predicted"/>
<dbReference type="GO" id="GO:0022857">
    <property type="term" value="F:transmembrane transporter activity"/>
    <property type="evidence" value="ECO:0007669"/>
    <property type="project" value="InterPro"/>
</dbReference>
<dbReference type="InterPro" id="IPR011701">
    <property type="entry name" value="MFS"/>
</dbReference>
<dbReference type="RefSeq" id="WP_269478190.1">
    <property type="nucleotide sequence ID" value="NZ_JAJAGH010000018.1"/>
</dbReference>
<feature type="transmembrane region" description="Helical" evidence="6">
    <location>
        <begin position="12"/>
        <end position="32"/>
    </location>
</feature>
<keyword evidence="2" id="KW-0813">Transport</keyword>
<feature type="transmembrane region" description="Helical" evidence="6">
    <location>
        <begin position="52"/>
        <end position="75"/>
    </location>
</feature>
<feature type="transmembrane region" description="Helical" evidence="6">
    <location>
        <begin position="394"/>
        <end position="413"/>
    </location>
</feature>
<protein>
    <submittedName>
        <fullName evidence="8">MFS transporter</fullName>
    </submittedName>
</protein>
<feature type="transmembrane region" description="Helical" evidence="6">
    <location>
        <begin position="87"/>
        <end position="105"/>
    </location>
</feature>
<dbReference type="AlphaFoldDB" id="A0A9J6QVF6"/>
<dbReference type="GO" id="GO:0005886">
    <property type="term" value="C:plasma membrane"/>
    <property type="evidence" value="ECO:0007669"/>
    <property type="project" value="UniProtKB-SubCell"/>
</dbReference>
<evidence type="ECO:0000256" key="2">
    <source>
        <dbReference type="ARBA" id="ARBA00022448"/>
    </source>
</evidence>
<evidence type="ECO:0000256" key="5">
    <source>
        <dbReference type="ARBA" id="ARBA00023136"/>
    </source>
</evidence>
<reference evidence="8" key="1">
    <citation type="submission" date="2022-09" db="EMBL/GenBank/DDBJ databases">
        <title>Culturomic study of gut microbiota in children with autism spectrum disorder.</title>
        <authorList>
            <person name="Efimov B.A."/>
            <person name="Chaplin A.V."/>
            <person name="Sokolova S.R."/>
            <person name="Pikina A.P."/>
            <person name="Korzhanova M."/>
            <person name="Belova V."/>
            <person name="Korostin D."/>
        </authorList>
    </citation>
    <scope>NUCLEOTIDE SEQUENCE</scope>
    <source>
        <strain evidence="8">ASD5510</strain>
    </source>
</reference>
<evidence type="ECO:0000256" key="3">
    <source>
        <dbReference type="ARBA" id="ARBA00022692"/>
    </source>
</evidence>
<evidence type="ECO:0000259" key="7">
    <source>
        <dbReference type="PROSITE" id="PS50850"/>
    </source>
</evidence>
<keyword evidence="5 6" id="KW-0472">Membrane</keyword>
<dbReference type="InterPro" id="IPR036259">
    <property type="entry name" value="MFS_trans_sf"/>
</dbReference>
<dbReference type="PROSITE" id="PS50850">
    <property type="entry name" value="MFS"/>
    <property type="match status" value="1"/>
</dbReference>